<evidence type="ECO:0000313" key="1">
    <source>
        <dbReference type="EMBL" id="BBL61182.1"/>
    </source>
</evidence>
<sequence length="253" mass="30062">MSVENKRIKIKTQAEEVLQDYPDIKGLEDVFESIWSLEDNANFKFLITSFKKIMEHFYGSDYHILNASESFIREIPQISYSKEILFLNRFKYLIPVRFRDVVGIYEYDALIEIIFVFFDFNNEKITPSNVFGLSNKVIKLLNEFDMDIYFENPDKEYFMKLKALKWDKKAKKLFNKIDKYHDKFRQTCIEEVFDENPDDGYPIMWGFGADVWRCWIFLSGCSAVNNDREVMVVDDVVCACKTYFKLLGLLNKN</sequence>
<name>A0ACA8R1C8_METAZ</name>
<organism evidence="1 2">
    <name type="scientific">Methanobrevibacter arboriphilus</name>
    <dbReference type="NCBI Taxonomy" id="39441"/>
    <lineage>
        <taxon>Archaea</taxon>
        <taxon>Methanobacteriati</taxon>
        <taxon>Methanobacteriota</taxon>
        <taxon>Methanomada group</taxon>
        <taxon>Methanobacteria</taxon>
        <taxon>Methanobacteriales</taxon>
        <taxon>Methanobacteriaceae</taxon>
        <taxon>Methanobrevibacter</taxon>
    </lineage>
</organism>
<accession>A0ACA8R1C8</accession>
<gene>
    <name evidence="1" type="ORF">MarbSA_02220</name>
</gene>
<dbReference type="EMBL" id="AP019779">
    <property type="protein sequence ID" value="BBL61182.1"/>
    <property type="molecule type" value="Genomic_DNA"/>
</dbReference>
<protein>
    <submittedName>
        <fullName evidence="1">Uncharacterized protein</fullName>
    </submittedName>
</protein>
<keyword evidence="2" id="KW-1185">Reference proteome</keyword>
<reference evidence="1" key="1">
    <citation type="submission" date="2019-06" db="EMBL/GenBank/DDBJ databases">
        <title>Complete genome sequence of Methanobrevibacter arboriphilus strain SA.</title>
        <authorList>
            <person name="Asakawa S."/>
        </authorList>
    </citation>
    <scope>NUCLEOTIDE SEQUENCE</scope>
    <source>
        <strain evidence="1">SA</strain>
    </source>
</reference>
<proteinExistence type="predicted"/>
<dbReference type="Proteomes" id="UP000825015">
    <property type="component" value="Chromosome"/>
</dbReference>
<evidence type="ECO:0000313" key="2">
    <source>
        <dbReference type="Proteomes" id="UP000825015"/>
    </source>
</evidence>